<evidence type="ECO:0000313" key="2">
    <source>
        <dbReference type="EMBL" id="CAJ1959234.1"/>
    </source>
</evidence>
<gene>
    <name evidence="2" type="ORF">CYCCA115_LOCUS17655</name>
</gene>
<sequence>MNIEDEDIEDQPQSLELKRHRSRLSSKRTREKERSIMEDLEKKRSRLYISNTALEYHNKDLREAIQNIKNLTSYASSSTSSASTPASENSNCGFPQQNNHEQYNNQIGIAAAPQQLQNNPNPVLPQQQLPQMVPRALPPNLNTFVAQTNPLLPSAAALDARILQSLQQQASLQSALQQAGMNRGMVAGSIPFPVSSQVQQQPVNLAAAVALFQQQQQQQQLPLEQQGAPRDDGRSYCEQR</sequence>
<dbReference type="AlphaFoldDB" id="A0AAD2G1U0"/>
<proteinExistence type="predicted"/>
<name>A0AAD2G1U0_9STRA</name>
<feature type="region of interest" description="Disordered" evidence="1">
    <location>
        <begin position="1"/>
        <end position="37"/>
    </location>
</feature>
<comment type="caution">
    <text evidence="2">The sequence shown here is derived from an EMBL/GenBank/DDBJ whole genome shotgun (WGS) entry which is preliminary data.</text>
</comment>
<dbReference type="Proteomes" id="UP001295423">
    <property type="component" value="Unassembled WGS sequence"/>
</dbReference>
<protein>
    <recommendedName>
        <fullName evidence="4">BZIP domain-containing protein</fullName>
    </recommendedName>
</protein>
<keyword evidence="3" id="KW-1185">Reference proteome</keyword>
<feature type="compositionally biased region" description="Low complexity" evidence="1">
    <location>
        <begin position="75"/>
        <end position="87"/>
    </location>
</feature>
<accession>A0AAD2G1U0</accession>
<feature type="compositionally biased region" description="Basic and acidic residues" evidence="1">
    <location>
        <begin position="229"/>
        <end position="240"/>
    </location>
</feature>
<feature type="region of interest" description="Disordered" evidence="1">
    <location>
        <begin position="75"/>
        <end position="100"/>
    </location>
</feature>
<organism evidence="2 3">
    <name type="scientific">Cylindrotheca closterium</name>
    <dbReference type="NCBI Taxonomy" id="2856"/>
    <lineage>
        <taxon>Eukaryota</taxon>
        <taxon>Sar</taxon>
        <taxon>Stramenopiles</taxon>
        <taxon>Ochrophyta</taxon>
        <taxon>Bacillariophyta</taxon>
        <taxon>Bacillariophyceae</taxon>
        <taxon>Bacillariophycidae</taxon>
        <taxon>Bacillariales</taxon>
        <taxon>Bacillariaceae</taxon>
        <taxon>Cylindrotheca</taxon>
    </lineage>
</organism>
<feature type="compositionally biased region" description="Basic and acidic residues" evidence="1">
    <location>
        <begin position="28"/>
        <end position="37"/>
    </location>
</feature>
<evidence type="ECO:0000313" key="3">
    <source>
        <dbReference type="Proteomes" id="UP001295423"/>
    </source>
</evidence>
<dbReference type="EMBL" id="CAKOGP040001981">
    <property type="protein sequence ID" value="CAJ1959234.1"/>
    <property type="molecule type" value="Genomic_DNA"/>
</dbReference>
<reference evidence="2" key="1">
    <citation type="submission" date="2023-08" db="EMBL/GenBank/DDBJ databases">
        <authorList>
            <person name="Audoor S."/>
            <person name="Bilcke G."/>
        </authorList>
    </citation>
    <scope>NUCLEOTIDE SEQUENCE</scope>
</reference>
<evidence type="ECO:0008006" key="4">
    <source>
        <dbReference type="Google" id="ProtNLM"/>
    </source>
</evidence>
<feature type="region of interest" description="Disordered" evidence="1">
    <location>
        <begin position="218"/>
        <end position="240"/>
    </location>
</feature>
<evidence type="ECO:0000256" key="1">
    <source>
        <dbReference type="SAM" id="MobiDB-lite"/>
    </source>
</evidence>
<feature type="compositionally biased region" description="Polar residues" evidence="1">
    <location>
        <begin position="88"/>
        <end position="100"/>
    </location>
</feature>
<feature type="compositionally biased region" description="Acidic residues" evidence="1">
    <location>
        <begin position="1"/>
        <end position="10"/>
    </location>
</feature>
<feature type="compositionally biased region" description="Basic residues" evidence="1">
    <location>
        <begin position="18"/>
        <end position="27"/>
    </location>
</feature>